<gene>
    <name evidence="1" type="ORF">Mgrana_01997</name>
</gene>
<dbReference type="AlphaFoldDB" id="A0A399F7N5"/>
<sequence>MEIFNTMGDMKRALLGLLGLGLVGWAWAQPQAGEYPYRSPAFTTWVQDSYRESPAQGVQPFYAWFEAAYAKTPQAKLEGYPNLGLMAALAQRKKELAALRDPAAKTKLELETGAWLHRLVKATLLKFSLERGYEFTYAVTRSERQCLLQSVLIAGMLQQMGIEAGAYMVWKNQQGQVSNLGHVTAIIKLSDGRDVEIDASEPTPFFTHQGIFAPIQGKYQFAEPVFNPDHTISGYKLVATGQVVKPRAVTPLSFDYLRSQFYYYRGERAPGGFLAAPKTPEGLAASERFLRQAVKYAPENPLATYVLGLVLQREGKAEEARAYIRKGYALYEQYGYVPDGPKAAFAAASR</sequence>
<accession>A0A399F7N5</accession>
<dbReference type="SUPFAM" id="SSF48452">
    <property type="entry name" value="TPR-like"/>
    <property type="match status" value="1"/>
</dbReference>
<evidence type="ECO:0008006" key="3">
    <source>
        <dbReference type="Google" id="ProtNLM"/>
    </source>
</evidence>
<organism evidence="1 2">
    <name type="scientific">Meiothermus granaticius NBRC 107808</name>
    <dbReference type="NCBI Taxonomy" id="1227551"/>
    <lineage>
        <taxon>Bacteria</taxon>
        <taxon>Thermotogati</taxon>
        <taxon>Deinococcota</taxon>
        <taxon>Deinococci</taxon>
        <taxon>Thermales</taxon>
        <taxon>Thermaceae</taxon>
        <taxon>Meiothermus</taxon>
    </lineage>
</organism>
<proteinExistence type="predicted"/>
<evidence type="ECO:0000313" key="1">
    <source>
        <dbReference type="EMBL" id="RIH92120.1"/>
    </source>
</evidence>
<reference evidence="1 2" key="1">
    <citation type="submission" date="2018-08" db="EMBL/GenBank/DDBJ databases">
        <title>Meiothermus granaticius genome AF-68 sequencing project.</title>
        <authorList>
            <person name="Da Costa M.S."/>
            <person name="Albuquerque L."/>
            <person name="Raposo P."/>
            <person name="Froufe H.J.C."/>
            <person name="Barroso C.S."/>
            <person name="Egas C."/>
        </authorList>
    </citation>
    <scope>NUCLEOTIDE SEQUENCE [LARGE SCALE GENOMIC DNA]</scope>
    <source>
        <strain evidence="1 2">AF-68</strain>
    </source>
</reference>
<keyword evidence="2" id="KW-1185">Reference proteome</keyword>
<name>A0A399F7N5_9DEIN</name>
<dbReference type="EMBL" id="QWLB01000025">
    <property type="protein sequence ID" value="RIH92120.1"/>
    <property type="molecule type" value="Genomic_DNA"/>
</dbReference>
<dbReference type="Proteomes" id="UP000266178">
    <property type="component" value="Unassembled WGS sequence"/>
</dbReference>
<dbReference type="InterPro" id="IPR011990">
    <property type="entry name" value="TPR-like_helical_dom_sf"/>
</dbReference>
<protein>
    <recommendedName>
        <fullName evidence="3">Tetratricopeptide repeat protein</fullName>
    </recommendedName>
</protein>
<comment type="caution">
    <text evidence="1">The sequence shown here is derived from an EMBL/GenBank/DDBJ whole genome shotgun (WGS) entry which is preliminary data.</text>
</comment>
<dbReference type="Gene3D" id="1.25.40.10">
    <property type="entry name" value="Tetratricopeptide repeat domain"/>
    <property type="match status" value="1"/>
</dbReference>
<evidence type="ECO:0000313" key="2">
    <source>
        <dbReference type="Proteomes" id="UP000266178"/>
    </source>
</evidence>